<protein>
    <submittedName>
        <fullName evidence="1">Unnamed protein product</fullName>
    </submittedName>
</protein>
<gene>
    <name evidence="1" type="ORF">Amon01_000983600</name>
</gene>
<accession>A0A9W6TAT6</accession>
<dbReference type="EMBL" id="BSXU01014195">
    <property type="protein sequence ID" value="GME80403.1"/>
    <property type="molecule type" value="Genomic_DNA"/>
</dbReference>
<dbReference type="AlphaFoldDB" id="A0A9W6TAT6"/>
<sequence>MTNKSSQISTEYYQLPHSPKFKKYPYRMENSGSEIINVSTLVPPFRLSIVLKPDLFKELLDDGSYNRGFAYCGSIWRMSIYGYSKSDGSFKVAVSQLYNSYPSPLLKGYTTASSKDLPYFNQTLKQQKEPNLPLANEIFQSGANCRDCAPLYFRVFFEYNSVTPELRRVLSGSLATEDRPVRVWILHVPDYVHEIIIEGKSEKPIKMSFLIGVT</sequence>
<comment type="caution">
    <text evidence="1">The sequence shown here is derived from an EMBL/GenBank/DDBJ whole genome shotgun (WGS) entry which is preliminary data.</text>
</comment>
<name>A0A9W6TAT6_AMBMO</name>
<evidence type="ECO:0000313" key="1">
    <source>
        <dbReference type="EMBL" id="GME80403.1"/>
    </source>
</evidence>
<keyword evidence="2" id="KW-1185">Reference proteome</keyword>
<proteinExistence type="predicted"/>
<reference evidence="1" key="1">
    <citation type="submission" date="2023-04" db="EMBL/GenBank/DDBJ databases">
        <title>Ambrosiozyma monospora NBRC 1965.</title>
        <authorList>
            <person name="Ichikawa N."/>
            <person name="Sato H."/>
            <person name="Tonouchi N."/>
        </authorList>
    </citation>
    <scope>NUCLEOTIDE SEQUENCE</scope>
    <source>
        <strain evidence="1">NBRC 1965</strain>
    </source>
</reference>
<evidence type="ECO:0000313" key="2">
    <source>
        <dbReference type="Proteomes" id="UP001165063"/>
    </source>
</evidence>
<dbReference type="Proteomes" id="UP001165063">
    <property type="component" value="Unassembled WGS sequence"/>
</dbReference>
<organism evidence="1 2">
    <name type="scientific">Ambrosiozyma monospora</name>
    <name type="common">Yeast</name>
    <name type="synonym">Endomycopsis monosporus</name>
    <dbReference type="NCBI Taxonomy" id="43982"/>
    <lineage>
        <taxon>Eukaryota</taxon>
        <taxon>Fungi</taxon>
        <taxon>Dikarya</taxon>
        <taxon>Ascomycota</taxon>
        <taxon>Saccharomycotina</taxon>
        <taxon>Pichiomycetes</taxon>
        <taxon>Pichiales</taxon>
        <taxon>Pichiaceae</taxon>
        <taxon>Ambrosiozyma</taxon>
    </lineage>
</organism>